<dbReference type="GO" id="GO:0016740">
    <property type="term" value="F:transferase activity"/>
    <property type="evidence" value="ECO:0007669"/>
    <property type="project" value="UniProtKB-KW"/>
</dbReference>
<organism evidence="1 2">
    <name type="scientific">Sporolactobacillus inulinus</name>
    <dbReference type="NCBI Taxonomy" id="2078"/>
    <lineage>
        <taxon>Bacteria</taxon>
        <taxon>Bacillati</taxon>
        <taxon>Bacillota</taxon>
        <taxon>Bacilli</taxon>
        <taxon>Bacillales</taxon>
        <taxon>Sporolactobacillaceae</taxon>
        <taxon>Sporolactobacillus</taxon>
    </lineage>
</organism>
<dbReference type="Proteomes" id="UP000319716">
    <property type="component" value="Unassembled WGS sequence"/>
</dbReference>
<accession>A0A4Y1ZBV8</accession>
<evidence type="ECO:0000313" key="1">
    <source>
        <dbReference type="EMBL" id="GAY76576.1"/>
    </source>
</evidence>
<dbReference type="AlphaFoldDB" id="A0A4Y1ZBV8"/>
<proteinExistence type="predicted"/>
<sequence length="52" mass="6030">MSLRAFFKLVEIQTKLASLFPFLVGCLFAMYRYHAINLITTLIFLVRCCSLI</sequence>
<gene>
    <name evidence="1" type="ORF">NBRC111894_2130</name>
</gene>
<reference evidence="1 2" key="1">
    <citation type="submission" date="2017-11" db="EMBL/GenBank/DDBJ databases">
        <title>Draft Genome Sequence of Sporolactobacillus inulinus NBRC 111894 Isolated from Koso, a Japanese Sugar-Vegetable Fermented Beverage.</title>
        <authorList>
            <person name="Chiou T.Y."/>
            <person name="Oshima K."/>
            <person name="Suda W."/>
            <person name="Hattori M."/>
            <person name="Takahashi T."/>
        </authorList>
    </citation>
    <scope>NUCLEOTIDE SEQUENCE [LARGE SCALE GENOMIC DNA]</scope>
    <source>
        <strain evidence="1 2">NBRC111894</strain>
    </source>
</reference>
<comment type="caution">
    <text evidence="1">The sequence shown here is derived from an EMBL/GenBank/DDBJ whole genome shotgun (WGS) entry which is preliminary data.</text>
</comment>
<keyword evidence="1" id="KW-0808">Transferase</keyword>
<name>A0A4Y1ZBV8_9BACL</name>
<dbReference type="PROSITE" id="PS51257">
    <property type="entry name" value="PROKAR_LIPOPROTEIN"/>
    <property type="match status" value="1"/>
</dbReference>
<evidence type="ECO:0000313" key="2">
    <source>
        <dbReference type="Proteomes" id="UP000319716"/>
    </source>
</evidence>
<dbReference type="EMBL" id="BEXB01000015">
    <property type="protein sequence ID" value="GAY76576.1"/>
    <property type="molecule type" value="Genomic_DNA"/>
</dbReference>
<protein>
    <submittedName>
        <fullName evidence="1">Putative prenyltransferase</fullName>
    </submittedName>
</protein>